<evidence type="ECO:0000313" key="2">
    <source>
        <dbReference type="Proteomes" id="UP000708208"/>
    </source>
</evidence>
<gene>
    <name evidence="1" type="ORF">AFUS01_LOCUS43104</name>
</gene>
<reference evidence="1" key="1">
    <citation type="submission" date="2021-06" db="EMBL/GenBank/DDBJ databases">
        <authorList>
            <person name="Hodson N. C."/>
            <person name="Mongue J. A."/>
            <person name="Jaron S. K."/>
        </authorList>
    </citation>
    <scope>NUCLEOTIDE SEQUENCE</scope>
</reference>
<keyword evidence="2" id="KW-1185">Reference proteome</keyword>
<accession>A0A8J2PR96</accession>
<protein>
    <submittedName>
        <fullName evidence="1">Uncharacterized protein</fullName>
    </submittedName>
</protein>
<dbReference type="Proteomes" id="UP000708208">
    <property type="component" value="Unassembled WGS sequence"/>
</dbReference>
<dbReference type="AlphaFoldDB" id="A0A8J2PR96"/>
<organism evidence="1 2">
    <name type="scientific">Allacma fusca</name>
    <dbReference type="NCBI Taxonomy" id="39272"/>
    <lineage>
        <taxon>Eukaryota</taxon>
        <taxon>Metazoa</taxon>
        <taxon>Ecdysozoa</taxon>
        <taxon>Arthropoda</taxon>
        <taxon>Hexapoda</taxon>
        <taxon>Collembola</taxon>
        <taxon>Symphypleona</taxon>
        <taxon>Sminthuridae</taxon>
        <taxon>Allacma</taxon>
    </lineage>
</organism>
<comment type="caution">
    <text evidence="1">The sequence shown here is derived from an EMBL/GenBank/DDBJ whole genome shotgun (WGS) entry which is preliminary data.</text>
</comment>
<feature type="non-terminal residue" evidence="1">
    <location>
        <position position="1"/>
    </location>
</feature>
<proteinExistence type="predicted"/>
<feature type="non-terminal residue" evidence="1">
    <location>
        <position position="45"/>
    </location>
</feature>
<sequence length="45" mass="5191">MEQTDDLKDFIRILFPKGDHPPQLEYDPEQLAYLSRLGSQGLDSL</sequence>
<evidence type="ECO:0000313" key="1">
    <source>
        <dbReference type="EMBL" id="CAG7833490.1"/>
    </source>
</evidence>
<name>A0A8J2PR96_9HEXA</name>
<dbReference type="EMBL" id="CAJVCH010569898">
    <property type="protein sequence ID" value="CAG7833490.1"/>
    <property type="molecule type" value="Genomic_DNA"/>
</dbReference>